<name>A0A4C1STA4_EUMVA</name>
<protein>
    <submittedName>
        <fullName evidence="2">Uncharacterized protein</fullName>
    </submittedName>
</protein>
<proteinExistence type="predicted"/>
<keyword evidence="3" id="KW-1185">Reference proteome</keyword>
<dbReference type="Proteomes" id="UP000299102">
    <property type="component" value="Unassembled WGS sequence"/>
</dbReference>
<dbReference type="OrthoDB" id="443318at2759"/>
<evidence type="ECO:0000256" key="1">
    <source>
        <dbReference type="SAM" id="Phobius"/>
    </source>
</evidence>
<dbReference type="EMBL" id="BGZK01000018">
    <property type="protein sequence ID" value="GBP05463.1"/>
    <property type="molecule type" value="Genomic_DNA"/>
</dbReference>
<keyword evidence="1" id="KW-0812">Transmembrane</keyword>
<dbReference type="AlphaFoldDB" id="A0A4C1STA4"/>
<keyword evidence="1" id="KW-0472">Membrane</keyword>
<organism evidence="2 3">
    <name type="scientific">Eumeta variegata</name>
    <name type="common">Bagworm moth</name>
    <name type="synonym">Eumeta japonica</name>
    <dbReference type="NCBI Taxonomy" id="151549"/>
    <lineage>
        <taxon>Eukaryota</taxon>
        <taxon>Metazoa</taxon>
        <taxon>Ecdysozoa</taxon>
        <taxon>Arthropoda</taxon>
        <taxon>Hexapoda</taxon>
        <taxon>Insecta</taxon>
        <taxon>Pterygota</taxon>
        <taxon>Neoptera</taxon>
        <taxon>Endopterygota</taxon>
        <taxon>Lepidoptera</taxon>
        <taxon>Glossata</taxon>
        <taxon>Ditrysia</taxon>
        <taxon>Tineoidea</taxon>
        <taxon>Psychidae</taxon>
        <taxon>Oiketicinae</taxon>
        <taxon>Eumeta</taxon>
    </lineage>
</organism>
<keyword evidence="1" id="KW-1133">Transmembrane helix</keyword>
<reference evidence="2 3" key="1">
    <citation type="journal article" date="2019" name="Commun. Biol.">
        <title>The bagworm genome reveals a unique fibroin gene that provides high tensile strength.</title>
        <authorList>
            <person name="Kono N."/>
            <person name="Nakamura H."/>
            <person name="Ohtoshi R."/>
            <person name="Tomita M."/>
            <person name="Numata K."/>
            <person name="Arakawa K."/>
        </authorList>
    </citation>
    <scope>NUCLEOTIDE SEQUENCE [LARGE SCALE GENOMIC DNA]</scope>
</reference>
<accession>A0A4C1STA4</accession>
<feature type="transmembrane region" description="Helical" evidence="1">
    <location>
        <begin position="21"/>
        <end position="45"/>
    </location>
</feature>
<evidence type="ECO:0000313" key="3">
    <source>
        <dbReference type="Proteomes" id="UP000299102"/>
    </source>
</evidence>
<sequence length="303" mass="33377">MLKFRIQVVKGREKERGYLTSRTFISFIFIFQTVLSQTNTVYILLADPPASLAESKLKAVREAESRVGTGAEIENATAVETVIRSIIGIEIRKSTEPEMKAGAVVAQGPRIIPGRGEITTLKECISESSESRNRKDMIALPKHFEAQAVRPIRCPTNKIAPHRRISSGQGRTFGYVFQLLDDGPSVANGNLQEQPQADEPDDCGEIEDYDENDLSSHTEWITSSFVSFDVNPNYSTTFYPDSYHTSDVFPACIFDSSIILNCGPNPALDIDPVPFVDSTPRPAFVAKSATNNSSDFDEVSGKC</sequence>
<evidence type="ECO:0000313" key="2">
    <source>
        <dbReference type="EMBL" id="GBP05463.1"/>
    </source>
</evidence>
<comment type="caution">
    <text evidence="2">The sequence shown here is derived from an EMBL/GenBank/DDBJ whole genome shotgun (WGS) entry which is preliminary data.</text>
</comment>
<gene>
    <name evidence="2" type="ORF">EVAR_2983_1</name>
</gene>